<protein>
    <submittedName>
        <fullName evidence="1">Uncharacterized protein</fullName>
    </submittedName>
</protein>
<accession>A0ABQ8W6L2</accession>
<sequence>MQFLPPALRPPVVQLARKALSPP</sequence>
<dbReference type="Proteomes" id="UP001220256">
    <property type="component" value="Unassembled WGS sequence"/>
</dbReference>
<reference evidence="1 2" key="1">
    <citation type="journal article" date="2023" name="IMA Fungus">
        <title>Comparative genomic study of the Penicillium genus elucidates a diverse pangenome and 15 lateral gene transfer events.</title>
        <authorList>
            <person name="Petersen C."/>
            <person name="Sorensen T."/>
            <person name="Nielsen M.R."/>
            <person name="Sondergaard T.E."/>
            <person name="Sorensen J.L."/>
            <person name="Fitzpatrick D.A."/>
            <person name="Frisvad J.C."/>
            <person name="Nielsen K.L."/>
        </authorList>
    </citation>
    <scope>NUCLEOTIDE SEQUENCE [LARGE SCALE GENOMIC DNA]</scope>
    <source>
        <strain evidence="1 2">IBT 3361</strain>
    </source>
</reference>
<proteinExistence type="predicted"/>
<organism evidence="1 2">
    <name type="scientific">Penicillium chrysogenum</name>
    <name type="common">Penicillium notatum</name>
    <dbReference type="NCBI Taxonomy" id="5076"/>
    <lineage>
        <taxon>Eukaryota</taxon>
        <taxon>Fungi</taxon>
        <taxon>Dikarya</taxon>
        <taxon>Ascomycota</taxon>
        <taxon>Pezizomycotina</taxon>
        <taxon>Eurotiomycetes</taxon>
        <taxon>Eurotiomycetidae</taxon>
        <taxon>Eurotiales</taxon>
        <taxon>Aspergillaceae</taxon>
        <taxon>Penicillium</taxon>
        <taxon>Penicillium chrysogenum species complex</taxon>
    </lineage>
</organism>
<name>A0ABQ8W6L2_PENCH</name>
<keyword evidence="2" id="KW-1185">Reference proteome</keyword>
<evidence type="ECO:0000313" key="2">
    <source>
        <dbReference type="Proteomes" id="UP001220256"/>
    </source>
</evidence>
<dbReference type="EMBL" id="JAPVEB010000010">
    <property type="protein sequence ID" value="KAJ5256308.1"/>
    <property type="molecule type" value="Genomic_DNA"/>
</dbReference>
<evidence type="ECO:0000313" key="1">
    <source>
        <dbReference type="EMBL" id="KAJ5256308.1"/>
    </source>
</evidence>
<comment type="caution">
    <text evidence="1">The sequence shown here is derived from an EMBL/GenBank/DDBJ whole genome shotgun (WGS) entry which is preliminary data.</text>
</comment>
<gene>
    <name evidence="1" type="ORF">N7505_011459</name>
</gene>